<feature type="domain" description="Carrier" evidence="1">
    <location>
        <begin position="1"/>
        <end position="81"/>
    </location>
</feature>
<reference evidence="2" key="1">
    <citation type="submission" date="2015-07" db="EMBL/GenBank/DDBJ databases">
        <title>Draft Genome Sequences of Anaerolinea thermolimosa IMO-1, Bellilinea caldifistulae GOMI-1, Leptolinea tardivitalis YMTK-2, Levilinea saccharolytica KIBI-1,Longilinea arvoryzae KOME-1, Previously Described as Members of the Anaerolineaceae (Chloroflexi).</title>
        <authorList>
            <person name="Sekiguchi Y."/>
            <person name="Ohashi A."/>
            <person name="Matsuura N."/>
            <person name="Tourlousse M.D."/>
        </authorList>
    </citation>
    <scope>NUCLEOTIDE SEQUENCE [LARGE SCALE GENOMIC DNA]</scope>
    <source>
        <strain evidence="2">KOME-1</strain>
    </source>
</reference>
<dbReference type="SUPFAM" id="SSF47336">
    <property type="entry name" value="ACP-like"/>
    <property type="match status" value="1"/>
</dbReference>
<dbReference type="InterPro" id="IPR036736">
    <property type="entry name" value="ACP-like_sf"/>
</dbReference>
<evidence type="ECO:0000313" key="3">
    <source>
        <dbReference type="Proteomes" id="UP000055060"/>
    </source>
</evidence>
<sequence>MNSAEELLRKYIADNILFSNNGYPHADDTSFLENGIVDSMNVLELVMFVEQKFGVKVEDAEIVPDNFDSIAKLAAFIRRKQELTAV</sequence>
<protein>
    <submittedName>
        <fullName evidence="2">Acyl carrier protein</fullName>
    </submittedName>
</protein>
<evidence type="ECO:0000313" key="2">
    <source>
        <dbReference type="EMBL" id="GAP13444.1"/>
    </source>
</evidence>
<dbReference type="RefSeq" id="WP_075072778.1">
    <property type="nucleotide sequence ID" value="NZ_DF967972.1"/>
</dbReference>
<dbReference type="InterPro" id="IPR009081">
    <property type="entry name" value="PP-bd_ACP"/>
</dbReference>
<evidence type="ECO:0000259" key="1">
    <source>
        <dbReference type="PROSITE" id="PS50075"/>
    </source>
</evidence>
<dbReference type="EMBL" id="DF967972">
    <property type="protein sequence ID" value="GAP13444.1"/>
    <property type="molecule type" value="Genomic_DNA"/>
</dbReference>
<dbReference type="AlphaFoldDB" id="A0A0S7BEU4"/>
<keyword evidence="3" id="KW-1185">Reference proteome</keyword>
<accession>A0A0S7BEU4</accession>
<name>A0A0S7BEU4_9CHLR</name>
<dbReference type="Gene3D" id="1.10.1200.10">
    <property type="entry name" value="ACP-like"/>
    <property type="match status" value="1"/>
</dbReference>
<dbReference type="OrthoDB" id="2625323at2"/>
<gene>
    <name evidence="2" type="ORF">LARV_01198</name>
</gene>
<organism evidence="2">
    <name type="scientific">Longilinea arvoryzae</name>
    <dbReference type="NCBI Taxonomy" id="360412"/>
    <lineage>
        <taxon>Bacteria</taxon>
        <taxon>Bacillati</taxon>
        <taxon>Chloroflexota</taxon>
        <taxon>Anaerolineae</taxon>
        <taxon>Anaerolineales</taxon>
        <taxon>Anaerolineaceae</taxon>
        <taxon>Longilinea</taxon>
    </lineage>
</organism>
<proteinExistence type="predicted"/>
<dbReference type="Pfam" id="PF00550">
    <property type="entry name" value="PP-binding"/>
    <property type="match status" value="1"/>
</dbReference>
<dbReference type="STRING" id="360412.LARV_01198"/>
<dbReference type="PROSITE" id="PS50075">
    <property type="entry name" value="CARRIER"/>
    <property type="match status" value="1"/>
</dbReference>
<dbReference type="Proteomes" id="UP000055060">
    <property type="component" value="Unassembled WGS sequence"/>
</dbReference>